<dbReference type="InterPro" id="IPR029044">
    <property type="entry name" value="Nucleotide-diphossugar_trans"/>
</dbReference>
<dbReference type="OrthoDB" id="439943at2759"/>
<dbReference type="FunFam" id="3.90.550.10:FF:000051">
    <property type="entry name" value="Alpha-1,2-mannosyltransferase (Ktr4)"/>
    <property type="match status" value="1"/>
</dbReference>
<dbReference type="EMBL" id="JANBPU010000011">
    <property type="protein sequence ID" value="KAJ1920622.1"/>
    <property type="molecule type" value="Genomic_DNA"/>
</dbReference>
<dbReference type="InterPro" id="IPR002685">
    <property type="entry name" value="Glyco_trans_15"/>
</dbReference>
<evidence type="ECO:0000256" key="1">
    <source>
        <dbReference type="ARBA" id="ARBA00007677"/>
    </source>
</evidence>
<protein>
    <submittedName>
        <fullName evidence="5">Alpha-1,2-mannosyltransferase ktr1</fullName>
    </submittedName>
</protein>
<dbReference type="Pfam" id="PF01793">
    <property type="entry name" value="Glyco_transf_15"/>
    <property type="match status" value="1"/>
</dbReference>
<dbReference type="PANTHER" id="PTHR31121">
    <property type="entry name" value="ALPHA-1,2 MANNOSYLTRANSFERASE KTR1"/>
    <property type="match status" value="1"/>
</dbReference>
<keyword evidence="4" id="KW-0732">Signal</keyword>
<evidence type="ECO:0000256" key="2">
    <source>
        <dbReference type="ARBA" id="ARBA00022679"/>
    </source>
</evidence>
<gene>
    <name evidence="5" type="primary">KTR1_2</name>
    <name evidence="5" type="ORF">H4219_001180</name>
</gene>
<dbReference type="GO" id="GO:0016020">
    <property type="term" value="C:membrane"/>
    <property type="evidence" value="ECO:0007669"/>
    <property type="project" value="InterPro"/>
</dbReference>
<evidence type="ECO:0000313" key="6">
    <source>
        <dbReference type="Proteomes" id="UP001150538"/>
    </source>
</evidence>
<dbReference type="Gene3D" id="3.90.550.10">
    <property type="entry name" value="Spore Coat Polysaccharide Biosynthesis Protein SpsA, Chain A"/>
    <property type="match status" value="1"/>
</dbReference>
<sequence length="404" mass="47559">MINRVKLFILLAVCSLLLISTKLFYSADHIPIDADTINRYIPLKKAAVLGDYHQKPEANEKETTAYESESPSTRVNAAFVALVRNSELAGLRSTVRQIEDRFNRKYKYPYIFLNDVPFTEEFKRGMSFVTDNEIRYGMLNASDWSIPKHLDPAKVFAALEKNKSRYIYGGSLSYRYMCRFQSGLFYDHPLLKDLEYYWRIEPDVNYYCDLDYDPFVFMKENGKRYSFTIAPLEWEKTVETLWPTTLTWIKENPHHLPEESMINWVMGNNGDYNMCHFWSNFEIVDLSLYRSEAYRSYFDHLDKSGGFFYERWGDAPIHSIAASMFLKKSEIHWFEDIGYKHPGNEHCPRPEEMALKCVCDSSRSYTYRSRCQRRFSLVQDVKKEELLQKVAQRLIDVPPASPQP</sequence>
<feature type="active site" description="Nucleophile" evidence="3">
    <location>
        <position position="282"/>
    </location>
</feature>
<dbReference type="Proteomes" id="UP001150538">
    <property type="component" value="Unassembled WGS sequence"/>
</dbReference>
<reference evidence="5" key="1">
    <citation type="submission" date="2022-07" db="EMBL/GenBank/DDBJ databases">
        <title>Phylogenomic reconstructions and comparative analyses of Kickxellomycotina fungi.</title>
        <authorList>
            <person name="Reynolds N.K."/>
            <person name="Stajich J.E."/>
            <person name="Barry K."/>
            <person name="Grigoriev I.V."/>
            <person name="Crous P."/>
            <person name="Smith M.E."/>
        </authorList>
    </citation>
    <scope>NUCLEOTIDE SEQUENCE</scope>
    <source>
        <strain evidence="5">NBRC 100468</strain>
    </source>
</reference>
<organism evidence="5 6">
    <name type="scientific">Mycoemilia scoparia</name>
    <dbReference type="NCBI Taxonomy" id="417184"/>
    <lineage>
        <taxon>Eukaryota</taxon>
        <taxon>Fungi</taxon>
        <taxon>Fungi incertae sedis</taxon>
        <taxon>Zoopagomycota</taxon>
        <taxon>Kickxellomycotina</taxon>
        <taxon>Kickxellomycetes</taxon>
        <taxon>Kickxellales</taxon>
        <taxon>Kickxellaceae</taxon>
        <taxon>Mycoemilia</taxon>
    </lineage>
</organism>
<accession>A0A9W8DQN3</accession>
<proteinExistence type="inferred from homology"/>
<comment type="caution">
    <text evidence="5">The sequence shown here is derived from an EMBL/GenBank/DDBJ whole genome shotgun (WGS) entry which is preliminary data.</text>
</comment>
<keyword evidence="6" id="KW-1185">Reference proteome</keyword>
<dbReference type="GO" id="GO:0000032">
    <property type="term" value="P:cell wall mannoprotein biosynthetic process"/>
    <property type="evidence" value="ECO:0007669"/>
    <property type="project" value="TreeGrafter"/>
</dbReference>
<name>A0A9W8DQN3_9FUNG</name>
<feature type="signal peptide" evidence="4">
    <location>
        <begin position="1"/>
        <end position="21"/>
    </location>
</feature>
<feature type="chain" id="PRO_5040990232" evidence="4">
    <location>
        <begin position="22"/>
        <end position="404"/>
    </location>
</feature>
<comment type="similarity">
    <text evidence="1">Belongs to the glycosyltransferase 15 family.</text>
</comment>
<dbReference type="GO" id="GO:0005794">
    <property type="term" value="C:Golgi apparatus"/>
    <property type="evidence" value="ECO:0007669"/>
    <property type="project" value="TreeGrafter"/>
</dbReference>
<keyword evidence="2" id="KW-0808">Transferase</keyword>
<evidence type="ECO:0000313" key="5">
    <source>
        <dbReference type="EMBL" id="KAJ1920622.1"/>
    </source>
</evidence>
<dbReference type="PANTHER" id="PTHR31121:SF6">
    <property type="entry name" value="ALPHA-1,2 MANNOSYLTRANSFERASE KTR1"/>
    <property type="match status" value="1"/>
</dbReference>
<evidence type="ECO:0000256" key="3">
    <source>
        <dbReference type="PIRSR" id="PIRSR018153-1"/>
    </source>
</evidence>
<dbReference type="PIRSF" id="PIRSF018153">
    <property type="entry name" value="Glyco_trans_15"/>
    <property type="match status" value="1"/>
</dbReference>
<dbReference type="AlphaFoldDB" id="A0A9W8DQN3"/>
<dbReference type="GO" id="GO:0006487">
    <property type="term" value="P:protein N-linked glycosylation"/>
    <property type="evidence" value="ECO:0007669"/>
    <property type="project" value="TreeGrafter"/>
</dbReference>
<dbReference type="GO" id="GO:0000026">
    <property type="term" value="F:alpha-1,2-mannosyltransferase activity"/>
    <property type="evidence" value="ECO:0007669"/>
    <property type="project" value="TreeGrafter"/>
</dbReference>
<dbReference type="SUPFAM" id="SSF53448">
    <property type="entry name" value="Nucleotide-diphospho-sugar transferases"/>
    <property type="match status" value="1"/>
</dbReference>
<evidence type="ECO:0000256" key="4">
    <source>
        <dbReference type="SAM" id="SignalP"/>
    </source>
</evidence>